<dbReference type="Pfam" id="PF02225">
    <property type="entry name" value="PA"/>
    <property type="match status" value="1"/>
</dbReference>
<protein>
    <recommendedName>
        <fullName evidence="7">Peptide hydrolase</fullName>
        <ecNumber evidence="7">3.4.-.-</ecNumber>
    </recommendedName>
</protein>
<keyword evidence="5 7" id="KW-0378">Hydrolase</keyword>
<evidence type="ECO:0000256" key="5">
    <source>
        <dbReference type="ARBA" id="ARBA00022801"/>
    </source>
</evidence>
<organism evidence="10 11">
    <name type="scientific">Rhizoctonia solani</name>
    <dbReference type="NCBI Taxonomy" id="456999"/>
    <lineage>
        <taxon>Eukaryota</taxon>
        <taxon>Fungi</taxon>
        <taxon>Dikarya</taxon>
        <taxon>Basidiomycota</taxon>
        <taxon>Agaricomycotina</taxon>
        <taxon>Agaricomycetes</taxon>
        <taxon>Cantharellales</taxon>
        <taxon>Ceratobasidiaceae</taxon>
        <taxon>Rhizoctonia</taxon>
    </lineage>
</organism>
<accession>A0A8H2WRZ7</accession>
<dbReference type="GO" id="GO:0008235">
    <property type="term" value="F:metalloexopeptidase activity"/>
    <property type="evidence" value="ECO:0007669"/>
    <property type="project" value="InterPro"/>
</dbReference>
<dbReference type="EC" id="3.4.-.-" evidence="7"/>
<reference evidence="10" key="1">
    <citation type="submission" date="2021-01" db="EMBL/GenBank/DDBJ databases">
        <authorList>
            <person name="Kaushik A."/>
        </authorList>
    </citation>
    <scope>NUCLEOTIDE SEQUENCE</scope>
    <source>
        <strain evidence="10">AG1-1B</strain>
    </source>
</reference>
<dbReference type="Gene3D" id="3.50.30.30">
    <property type="match status" value="1"/>
</dbReference>
<comment type="cofactor">
    <cofactor evidence="1">
        <name>Zn(2+)</name>
        <dbReference type="ChEBI" id="CHEBI:29105"/>
    </cofactor>
</comment>
<dbReference type="InterPro" id="IPR007484">
    <property type="entry name" value="Peptidase_M28"/>
</dbReference>
<evidence type="ECO:0000256" key="6">
    <source>
        <dbReference type="ARBA" id="ARBA00022833"/>
    </source>
</evidence>
<evidence type="ECO:0000256" key="1">
    <source>
        <dbReference type="ARBA" id="ARBA00001947"/>
    </source>
</evidence>
<dbReference type="GO" id="GO:0006508">
    <property type="term" value="P:proteolysis"/>
    <property type="evidence" value="ECO:0007669"/>
    <property type="project" value="UniProtKB-KW"/>
</dbReference>
<keyword evidence="4 7" id="KW-0479">Metal-binding</keyword>
<dbReference type="AlphaFoldDB" id="A0A8H2WRZ7"/>
<name>A0A8H2WRZ7_9AGAM</name>
<dbReference type="GO" id="GO:0046872">
    <property type="term" value="F:metal ion binding"/>
    <property type="evidence" value="ECO:0007669"/>
    <property type="project" value="UniProtKB-KW"/>
</dbReference>
<dbReference type="PANTHER" id="PTHR12147">
    <property type="entry name" value="METALLOPEPTIDASE M28 FAMILY MEMBER"/>
    <property type="match status" value="1"/>
</dbReference>
<evidence type="ECO:0000259" key="8">
    <source>
        <dbReference type="Pfam" id="PF02225"/>
    </source>
</evidence>
<evidence type="ECO:0000256" key="7">
    <source>
        <dbReference type="RuleBase" id="RU361240"/>
    </source>
</evidence>
<dbReference type="Proteomes" id="UP000663826">
    <property type="component" value="Unassembled WGS sequence"/>
</dbReference>
<evidence type="ECO:0000256" key="2">
    <source>
        <dbReference type="ARBA" id="ARBA00005634"/>
    </source>
</evidence>
<dbReference type="SUPFAM" id="SSF53187">
    <property type="entry name" value="Zn-dependent exopeptidases"/>
    <property type="match status" value="1"/>
</dbReference>
<evidence type="ECO:0000259" key="9">
    <source>
        <dbReference type="Pfam" id="PF04389"/>
    </source>
</evidence>
<dbReference type="EMBL" id="CAJMWQ010000958">
    <property type="protein sequence ID" value="CAE6405827.1"/>
    <property type="molecule type" value="Genomic_DNA"/>
</dbReference>
<dbReference type="Gene3D" id="3.40.630.10">
    <property type="entry name" value="Zn peptidases"/>
    <property type="match status" value="1"/>
</dbReference>
<keyword evidence="7" id="KW-0732">Signal</keyword>
<feature type="signal peptide" evidence="7">
    <location>
        <begin position="1"/>
        <end position="19"/>
    </location>
</feature>
<comment type="similarity">
    <text evidence="2">Belongs to the peptidase M28 family. M28B subfamily.</text>
</comment>
<comment type="caution">
    <text evidence="10">The sequence shown here is derived from an EMBL/GenBank/DDBJ whole genome shotgun (WGS) entry which is preliminary data.</text>
</comment>
<evidence type="ECO:0000256" key="3">
    <source>
        <dbReference type="ARBA" id="ARBA00022670"/>
    </source>
</evidence>
<feature type="domain" description="PA" evidence="8">
    <location>
        <begin position="136"/>
        <end position="224"/>
    </location>
</feature>
<dbReference type="Pfam" id="PF04389">
    <property type="entry name" value="Peptidase_M28"/>
    <property type="match status" value="1"/>
</dbReference>
<evidence type="ECO:0000313" key="10">
    <source>
        <dbReference type="EMBL" id="CAE6405827.1"/>
    </source>
</evidence>
<dbReference type="InterPro" id="IPR045175">
    <property type="entry name" value="M28_fam"/>
</dbReference>
<feature type="chain" id="PRO_5034810459" description="Peptide hydrolase" evidence="7">
    <location>
        <begin position="20"/>
        <end position="496"/>
    </location>
</feature>
<dbReference type="SUPFAM" id="SSF52025">
    <property type="entry name" value="PA domain"/>
    <property type="match status" value="1"/>
</dbReference>
<dbReference type="InterPro" id="IPR046450">
    <property type="entry name" value="PA_dom_sf"/>
</dbReference>
<sequence>MKALTTAAVLSLCSKHALALSNGLTHSGELTSQAYQESITIDGLLAHAKKWQEFADRANGTRSFDTKGYKLSADYVHDLAKSSGYKVNRQTVKFPRSTIRSQELQINDKVFGPGEVIALINSPPTPKEGINASLALVLDEPSTFTGPGCNSDDYDGLDVRKAVVFMSSSGCTFATKSAVAKRAGALGVVIYNDVPGKGPIQGQISSNASENLPTVMIGYDDAQEYIKILRADEFPERVAITMKVDSSMKVVESYNIIAQTRWGNKDNVIHVGAHLDSVPAGPGINDNGSGSAAIAELLVQLAKLKSSVNAVRFSWWTNGENGSIGSKHYIDSLSGEERKKIAMYINVDTIASPNYIYGIHDGSNSSEFNTIVPPPGSAALERLFQADFESKNIPWAIAGFTSSSDYDAFAKVGIPVGGLVTGGDGIKSEAQAAKFGGQAGVPFDKCYHQTCDTIDNLAKDAFLVNARSIAHVIATAANSTAVVDAERAVGGVKVKA</sequence>
<keyword evidence="3 7" id="KW-0645">Protease</keyword>
<evidence type="ECO:0000256" key="4">
    <source>
        <dbReference type="ARBA" id="ARBA00022723"/>
    </source>
</evidence>
<gene>
    <name evidence="10" type="ORF">RDB_LOCUS34229</name>
</gene>
<dbReference type="InterPro" id="IPR003137">
    <property type="entry name" value="PA_domain"/>
</dbReference>
<proteinExistence type="inferred from homology"/>
<feature type="domain" description="Peptidase M28" evidence="9">
    <location>
        <begin position="255"/>
        <end position="472"/>
    </location>
</feature>
<dbReference type="PANTHER" id="PTHR12147:SF26">
    <property type="entry name" value="PEPTIDASE M28 DOMAIN-CONTAINING PROTEIN"/>
    <property type="match status" value="1"/>
</dbReference>
<evidence type="ECO:0000313" key="11">
    <source>
        <dbReference type="Proteomes" id="UP000663826"/>
    </source>
</evidence>
<keyword evidence="6 7" id="KW-0862">Zinc</keyword>